<dbReference type="SUPFAM" id="SSF53448">
    <property type="entry name" value="Nucleotide-diphospho-sugar transferases"/>
    <property type="match status" value="1"/>
</dbReference>
<evidence type="ECO:0000256" key="3">
    <source>
        <dbReference type="ARBA" id="ARBA00022679"/>
    </source>
</evidence>
<dbReference type="AlphaFoldDB" id="A0A967BIT4"/>
<dbReference type="Pfam" id="PF00534">
    <property type="entry name" value="Glycos_transf_1"/>
    <property type="match status" value="1"/>
</dbReference>
<dbReference type="Gene3D" id="3.90.550.10">
    <property type="entry name" value="Spore Coat Polysaccharide Biosynthesis Protein SpsA, Chain A"/>
    <property type="match status" value="1"/>
</dbReference>
<evidence type="ECO:0000259" key="4">
    <source>
        <dbReference type="Pfam" id="PF00534"/>
    </source>
</evidence>
<dbReference type="EMBL" id="JAAORB010000042">
    <property type="protein sequence ID" value="NHQ75672.1"/>
    <property type="molecule type" value="Genomic_DNA"/>
</dbReference>
<keyword evidence="2" id="KW-0328">Glycosyltransferase</keyword>
<name>A0A967BIT4_9RHOB</name>
<comment type="caution">
    <text evidence="6">The sequence shown here is derived from an EMBL/GenBank/DDBJ whole genome shotgun (WGS) entry which is preliminary data.</text>
</comment>
<comment type="similarity">
    <text evidence="1">Belongs to the glycosyltransferase 2 family.</text>
</comment>
<dbReference type="InterPro" id="IPR029044">
    <property type="entry name" value="Nucleotide-diphossugar_trans"/>
</dbReference>
<feature type="domain" description="Glycosyl transferase family 1" evidence="4">
    <location>
        <begin position="707"/>
        <end position="842"/>
    </location>
</feature>
<evidence type="ECO:0000313" key="6">
    <source>
        <dbReference type="EMBL" id="NHQ75672.1"/>
    </source>
</evidence>
<evidence type="ECO:0000313" key="7">
    <source>
        <dbReference type="Proteomes" id="UP000639775"/>
    </source>
</evidence>
<dbReference type="InterPro" id="IPR001173">
    <property type="entry name" value="Glyco_trans_2-like"/>
</dbReference>
<dbReference type="InterPro" id="IPR001296">
    <property type="entry name" value="Glyco_trans_1"/>
</dbReference>
<sequence>MVCQRLVGRKSLIRQLHSLFRRYRAAHVNFQVGGVRINGDGGATIGFIERITFDAGWFRVTGWAHAQKLTFSLNGVDVDCIPTQSRPDAAQVYGVPEKTGFKCVIPGSFDDLEMSSVLVAHVFGDPGLSTAAAMQVPLRIRRLEQVLVAYRFARDLGLSLPGVAGWYLTGDPKYRARVKRQLRLSQPRNYGALLPDMFDAVQDQPAPTTGNRITIILPVYNAYDLLQECLQRVIAHTDLPWQMILVEDRSTNDSVLPFLRGWVEDKPNVTLLENAKNLGFVASVNRGLSLALETTEGDTGPVVLLNSDALVPKRWASRLVEPFELEKDVASVTPLSNDAEIFSVPVICQRVPLKPGQGDIIDATARQFRPGAEMSDVPTGVGFCMAMARDWLVRVPSFDPAFGRGYGEEVDWCQKVSDMGGRHVVQPRLFVEHRGGESFGASGKATLIAQNNEKISQRYPDYDKSVQDFIALDPLVSARLALGLAWAGSLQPDSPVPVYMAHTMGGGADHYLERRIAQDLEAGRPSVVLRVGGPFHRWQLELVTTGGRHHGVCDRFATVQRLLSVLPRRHVVYSCGVGDEDPVTLPQALLDLMHGQDTAEMLFHDYFPLTPSYNLLDSDGAYRGPVVHPRGDSAHQIRSATGETIPLDRWQAAWKRFAAKAKLTVFSKDSAQQVAAVWPDLKAAIQIEPHALSVGFEALPPRPANARPTIGVLGNIGQSKGAAVVQDMAKRLGRDRDRVCDMVVVGNVDPAFALPGDLRVHGSYAVSDLPILAERYGITHWLVPSIWPETFCYTVHEAIQTGLPVLAFEIGAQGEAVRAAKNGHEIPFDPDADLAHTAIQKIAYLVKDEKAGVV</sequence>
<organism evidence="6 7">
    <name type="scientific">Roseovarius gahaiensis</name>
    <dbReference type="NCBI Taxonomy" id="2716691"/>
    <lineage>
        <taxon>Bacteria</taxon>
        <taxon>Pseudomonadati</taxon>
        <taxon>Pseudomonadota</taxon>
        <taxon>Alphaproteobacteria</taxon>
        <taxon>Rhodobacterales</taxon>
        <taxon>Roseobacteraceae</taxon>
        <taxon>Roseovarius</taxon>
    </lineage>
</organism>
<dbReference type="PANTHER" id="PTHR43179:SF12">
    <property type="entry name" value="GALACTOFURANOSYLTRANSFERASE GLFT2"/>
    <property type="match status" value="1"/>
</dbReference>
<keyword evidence="7" id="KW-1185">Reference proteome</keyword>
<protein>
    <submittedName>
        <fullName evidence="6">Glycosyltransferase</fullName>
    </submittedName>
</protein>
<evidence type="ECO:0000259" key="5">
    <source>
        <dbReference type="Pfam" id="PF00535"/>
    </source>
</evidence>
<feature type="domain" description="Glycosyltransferase 2-like" evidence="5">
    <location>
        <begin position="214"/>
        <end position="345"/>
    </location>
</feature>
<gene>
    <name evidence="6" type="ORF">HAT86_14555</name>
</gene>
<dbReference type="Pfam" id="PF00535">
    <property type="entry name" value="Glycos_transf_2"/>
    <property type="match status" value="1"/>
</dbReference>
<keyword evidence="3" id="KW-0808">Transferase</keyword>
<dbReference type="Gene3D" id="3.40.50.2000">
    <property type="entry name" value="Glycogen Phosphorylase B"/>
    <property type="match status" value="1"/>
</dbReference>
<proteinExistence type="inferred from homology"/>
<dbReference type="PANTHER" id="PTHR43179">
    <property type="entry name" value="RHAMNOSYLTRANSFERASE WBBL"/>
    <property type="match status" value="1"/>
</dbReference>
<accession>A0A967BIT4</accession>
<dbReference type="GO" id="GO:0016757">
    <property type="term" value="F:glycosyltransferase activity"/>
    <property type="evidence" value="ECO:0007669"/>
    <property type="project" value="UniProtKB-KW"/>
</dbReference>
<evidence type="ECO:0000256" key="1">
    <source>
        <dbReference type="ARBA" id="ARBA00006739"/>
    </source>
</evidence>
<dbReference type="SUPFAM" id="SSF53756">
    <property type="entry name" value="UDP-Glycosyltransferase/glycogen phosphorylase"/>
    <property type="match status" value="1"/>
</dbReference>
<evidence type="ECO:0000256" key="2">
    <source>
        <dbReference type="ARBA" id="ARBA00022676"/>
    </source>
</evidence>
<dbReference type="Proteomes" id="UP000639775">
    <property type="component" value="Unassembled WGS sequence"/>
</dbReference>
<reference evidence="6" key="1">
    <citation type="submission" date="2020-03" db="EMBL/GenBank/DDBJ databases">
        <title>Roseovarius gahaiensis sp. nov., isolated from Gahai Saline Lake, China.</title>
        <authorList>
            <person name="Sun X."/>
        </authorList>
    </citation>
    <scope>NUCLEOTIDE SEQUENCE</scope>
    <source>
        <strain evidence="6">GH877</strain>
    </source>
</reference>